<comment type="caution">
    <text evidence="2">The sequence shown here is derived from an EMBL/GenBank/DDBJ whole genome shotgun (WGS) entry which is preliminary data.</text>
</comment>
<gene>
    <name evidence="2" type="ORF">GTU67_00830</name>
</gene>
<feature type="domain" description="Putative Flp pilus-assembly TadG-like N-terminal" evidence="1">
    <location>
        <begin position="14"/>
        <end position="60"/>
    </location>
</feature>
<dbReference type="Pfam" id="PF13400">
    <property type="entry name" value="Tad"/>
    <property type="match status" value="1"/>
</dbReference>
<proteinExistence type="predicted"/>
<evidence type="ECO:0000313" key="2">
    <source>
        <dbReference type="EMBL" id="MBC2768455.1"/>
    </source>
</evidence>
<accession>A0A842HNG9</accession>
<evidence type="ECO:0000259" key="1">
    <source>
        <dbReference type="Pfam" id="PF13400"/>
    </source>
</evidence>
<name>A0A842HNG9_9BURK</name>
<sequence length="632" mass="68182">MAGFGRRLRKNQRGAVTPMFLVSAGLVFGVSLGAIDLIRYTTAKSRLQAALDNSALAAGQLASVQGTGDMAALTAEAQAYFDANFPEGYLGSGLRGGTVSLQLGEGGGTLAATVDAALPLISTGFLDVSSLNMASAAVVELPGVSAIEVVFAIDKGANPTGSKGNKGNGNGNKKFDSLAAVSTAQSLAELLMQDEDLAVPGASIGLVPFSEVVNVGEVGRPWVARWLDYDWDNADRWRVRDTNRDYTEQVWRGCIAEPEPWNKPDSFGVLSPNARFQPVFMRVVTELYESNKPNKYDWPKKNESDEKEDRQLISSGGAQVASDYTAGAIIDLLPNGSGQYDRRLWAEFGGYGDHPNKSGASIFIFGAFEPETCVVSNRVRFLTNDADSVEASLSDIASEPAQGDTLHSAGLLWSWRMLHPNWRGGNGWDDSALEVVGDGTQAKTIVLFANGLDANWNDINVVPSPPIHKSDNLWDLHDNDFSFVLSYLGQVCDGKNKKVECGDAVNVSHVQPPYVPGVKPGNIPKKDWYYWQYPATSLLMPNPYKYDQNRAEDDLNPNTSGWPAMSTYTAEVCNAIKQDGIKILVVDLNGAGDPALKACSSDNRLYSPDELEAVRNAIAQNISSGGKLRLIR</sequence>
<organism evidence="2 3">
    <name type="scientific">Pusillimonas minor</name>
    <dbReference type="NCBI Taxonomy" id="2697024"/>
    <lineage>
        <taxon>Bacteria</taxon>
        <taxon>Pseudomonadati</taxon>
        <taxon>Pseudomonadota</taxon>
        <taxon>Betaproteobacteria</taxon>
        <taxon>Burkholderiales</taxon>
        <taxon>Alcaligenaceae</taxon>
        <taxon>Pusillimonas</taxon>
    </lineage>
</organism>
<dbReference type="EMBL" id="JACJUU010000001">
    <property type="protein sequence ID" value="MBC2768455.1"/>
    <property type="molecule type" value="Genomic_DNA"/>
</dbReference>
<evidence type="ECO:0000313" key="3">
    <source>
        <dbReference type="Proteomes" id="UP000545386"/>
    </source>
</evidence>
<dbReference type="InterPro" id="IPR028087">
    <property type="entry name" value="Tad_N"/>
</dbReference>
<keyword evidence="3" id="KW-1185">Reference proteome</keyword>
<dbReference type="AlphaFoldDB" id="A0A842HNG9"/>
<reference evidence="2 3" key="1">
    <citation type="submission" date="2020-08" db="EMBL/GenBank/DDBJ databases">
        <title>Paraeoetvoesia sp. YC-7-48 draft genome sequence.</title>
        <authorList>
            <person name="Yao L."/>
        </authorList>
    </citation>
    <scope>NUCLEOTIDE SEQUENCE [LARGE SCALE GENOMIC DNA]</scope>
    <source>
        <strain evidence="3">YC-7-48</strain>
    </source>
</reference>
<dbReference type="Proteomes" id="UP000545386">
    <property type="component" value="Unassembled WGS sequence"/>
</dbReference>
<protein>
    <submittedName>
        <fullName evidence="2">Pilus assembly protein</fullName>
    </submittedName>
</protein>
<dbReference type="RefSeq" id="WP_185778301.1">
    <property type="nucleotide sequence ID" value="NZ_JACJUU010000001.1"/>
</dbReference>